<dbReference type="InterPro" id="IPR011251">
    <property type="entry name" value="Luciferase-like_dom"/>
</dbReference>
<dbReference type="RefSeq" id="WP_344715309.1">
    <property type="nucleotide sequence ID" value="NZ_BAAAWH010000001.1"/>
</dbReference>
<organism evidence="2 3">
    <name type="scientific">Microbacterium terregens</name>
    <dbReference type="NCBI Taxonomy" id="69363"/>
    <lineage>
        <taxon>Bacteria</taxon>
        <taxon>Bacillati</taxon>
        <taxon>Actinomycetota</taxon>
        <taxon>Actinomycetes</taxon>
        <taxon>Micrococcales</taxon>
        <taxon>Microbacteriaceae</taxon>
        <taxon>Microbacterium</taxon>
    </lineage>
</organism>
<dbReference type="Proteomes" id="UP001589611">
    <property type="component" value="Unassembled WGS sequence"/>
</dbReference>
<gene>
    <name evidence="2" type="ORF">ACFFPJ_12955</name>
</gene>
<feature type="domain" description="Luciferase-like" evidence="1">
    <location>
        <begin position="6"/>
        <end position="301"/>
    </location>
</feature>
<dbReference type="EC" id="1.-.-.-" evidence="2"/>
<evidence type="ECO:0000313" key="2">
    <source>
        <dbReference type="EMBL" id="MFB9646703.1"/>
    </source>
</evidence>
<dbReference type="Pfam" id="PF00296">
    <property type="entry name" value="Bac_luciferase"/>
    <property type="match status" value="1"/>
</dbReference>
<dbReference type="SUPFAM" id="SSF51679">
    <property type="entry name" value="Bacterial luciferase-like"/>
    <property type="match status" value="1"/>
</dbReference>
<dbReference type="InterPro" id="IPR050766">
    <property type="entry name" value="Bact_Lucif_Oxidored"/>
</dbReference>
<name>A0ABV5T265_9MICO</name>
<dbReference type="Gene3D" id="3.20.20.30">
    <property type="entry name" value="Luciferase-like domain"/>
    <property type="match status" value="1"/>
</dbReference>
<keyword evidence="2" id="KW-0560">Oxidoreductase</keyword>
<dbReference type="PANTHER" id="PTHR30137">
    <property type="entry name" value="LUCIFERASE-LIKE MONOOXYGENASE"/>
    <property type="match status" value="1"/>
</dbReference>
<evidence type="ECO:0000259" key="1">
    <source>
        <dbReference type="Pfam" id="PF00296"/>
    </source>
</evidence>
<dbReference type="EMBL" id="JBHMBE010000004">
    <property type="protein sequence ID" value="MFB9646703.1"/>
    <property type="molecule type" value="Genomic_DNA"/>
</dbReference>
<dbReference type="InterPro" id="IPR036661">
    <property type="entry name" value="Luciferase-like_sf"/>
</dbReference>
<evidence type="ECO:0000313" key="3">
    <source>
        <dbReference type="Proteomes" id="UP001589611"/>
    </source>
</evidence>
<accession>A0ABV5T265</accession>
<comment type="caution">
    <text evidence="2">The sequence shown here is derived from an EMBL/GenBank/DDBJ whole genome shotgun (WGS) entry which is preliminary data.</text>
</comment>
<reference evidence="2 3" key="1">
    <citation type="submission" date="2024-09" db="EMBL/GenBank/DDBJ databases">
        <authorList>
            <person name="Sun Q."/>
            <person name="Mori K."/>
        </authorList>
    </citation>
    <scope>NUCLEOTIDE SEQUENCE [LARGE SCALE GENOMIC DNA]</scope>
    <source>
        <strain evidence="2 3">JCM 1342</strain>
    </source>
</reference>
<dbReference type="GO" id="GO:0016491">
    <property type="term" value="F:oxidoreductase activity"/>
    <property type="evidence" value="ECO:0007669"/>
    <property type="project" value="UniProtKB-KW"/>
</dbReference>
<sequence length="339" mass="37836">MVDLDFGVFDWLDVHRDRSIADTYDDRIAIARRADEGNFVRFHVAEHHGATLGLAASPGLFTAALARETQRLRLVPTTFIVPLYDPLRLVQEIAMIDQLSHGRLELGIGKGSSPHEAAMYGYSPAEMQSRYETFLPAILHALKTGVFQPPHGGAPVELTLRPSGEIPVWYPTSNPESIQRTAENGQNTIFGFAFKSPSLPVIREHSDLFADVHSATLPDSPLPRFGVLRHVVVADTDERAFEIAERAFVDHYDNFTWLWRKMGSEQPARPDLRRLVDEHLFFVGSPESVTAQVAHVVEVGGVNYLAGAFSWGTLSREDALRSIDLFDTEVIPAVRERRS</sequence>
<keyword evidence="3" id="KW-1185">Reference proteome</keyword>
<protein>
    <submittedName>
        <fullName evidence="2">LLM class flavin-dependent oxidoreductase</fullName>
        <ecNumber evidence="2">1.-.-.-</ecNumber>
    </submittedName>
</protein>
<dbReference type="PANTHER" id="PTHR30137:SF6">
    <property type="entry name" value="LUCIFERASE-LIKE MONOOXYGENASE"/>
    <property type="match status" value="1"/>
</dbReference>
<proteinExistence type="predicted"/>